<feature type="coiled-coil region" evidence="1">
    <location>
        <begin position="446"/>
        <end position="532"/>
    </location>
</feature>
<evidence type="ECO:0000313" key="3">
    <source>
        <dbReference type="EMBL" id="TNJ27173.1"/>
    </source>
</evidence>
<dbReference type="VEuPathDB" id="GiardiaDB:GMRT_11039"/>
<comment type="caution">
    <text evidence="3">The sequence shown here is derived from an EMBL/GenBank/DDBJ whole genome shotgun (WGS) entry which is preliminary data.</text>
</comment>
<evidence type="ECO:0000256" key="2">
    <source>
        <dbReference type="SAM" id="MobiDB-lite"/>
    </source>
</evidence>
<dbReference type="GO" id="GO:0003682">
    <property type="term" value="F:chromatin binding"/>
    <property type="evidence" value="ECO:0007669"/>
    <property type="project" value="TreeGrafter"/>
</dbReference>
<name>A0A4Z1SZV0_GIAMU</name>
<feature type="coiled-coil region" evidence="1">
    <location>
        <begin position="200"/>
        <end position="244"/>
    </location>
</feature>
<reference evidence="3 4" key="1">
    <citation type="submission" date="2019-05" db="EMBL/GenBank/DDBJ databases">
        <title>The compact genome of Giardia muris reveals important steps in the evolution of intestinal protozoan parasites.</title>
        <authorList>
            <person name="Xu F."/>
            <person name="Jimenez-Gonzalez A."/>
            <person name="Einarsson E."/>
            <person name="Astvaldsson A."/>
            <person name="Peirasmaki D."/>
            <person name="Eckmann L."/>
            <person name="Andersson J.O."/>
            <person name="Svard S.G."/>
            <person name="Jerlstrom-Hultqvist J."/>
        </authorList>
    </citation>
    <scope>NUCLEOTIDE SEQUENCE [LARGE SCALE GENOMIC DNA]</scope>
    <source>
        <strain evidence="3 4">Roberts-Thomson</strain>
    </source>
</reference>
<dbReference type="EMBL" id="VDLU01000004">
    <property type="protein sequence ID" value="TNJ27173.1"/>
    <property type="molecule type" value="Genomic_DNA"/>
</dbReference>
<keyword evidence="1" id="KW-0175">Coiled coil</keyword>
<proteinExistence type="predicted"/>
<dbReference type="OrthoDB" id="10255415at2759"/>
<feature type="region of interest" description="Disordered" evidence="2">
    <location>
        <begin position="594"/>
        <end position="614"/>
    </location>
</feature>
<keyword evidence="4" id="KW-1185">Reference proteome</keyword>
<protein>
    <recommendedName>
        <fullName evidence="5">Coiled-coil protein</fullName>
    </recommendedName>
</protein>
<accession>A0A4Z1SZV0</accession>
<dbReference type="Proteomes" id="UP000315496">
    <property type="component" value="Chromosome 4"/>
</dbReference>
<sequence length="1428" mass="158790">MEYGSAPPGTYAQASLDVAIYKAEISRLQSRIEELEEALSLRDEMLADRAAHSKEISPVVDRENYEFIISAKDTEIARLQALIIGLPLPAPPSSGLASHSAEVEQAREEIRKRDEEIERLNDYITTLRIDSISPAMGTAPLAASLNEYSSLLRKKDDEIQRLQELVYASEPLPPPPVYAPAPSTPRDNSVPSSMAFLGEIQRLKGQLDDSALEIERLRDIEAEHSGCEDVIRRLEAELEALRNGMIAPMAFRAAPADPKLVNRIPTPLFTPDDTWMPAPEEAKLSPTPMIERPREIPLVYRCQTPPEKSEDTWEAAPGDGLTMGTKSVDRPREVMIVHRCPTPPAVPEDTWMPEPSSSQLRVANVTDRPREVSLVYRCETPVEMSEDTWMPSPSGSVISSTKSIDRPRDIPLVYRCETPPDEPDTPWMSGPTTAHQPAACMSLEPAVDYTELLREKDDEIARLQELVKNSPRAQEGSLINPLPYLSEIQRMQNSLDDRDQELERLRNIEAEHAECDERIHQLEAELEALRNGMIAPMAFRAAPADPKLVNRIPTPLFTPDDTWMPAPEEAKLSPTPMIERPREIPLVYRCQTPPEKSEDTWEAAPGDGLTMGTKSVDRPREVMIVHRCPTPPAVPEDTWMPEPSSSQLRVANVTDRPREVSLVYRCETPVEMSEDTWMPSPSGSVISSTKSIDRPRDIPLVYRCETPPDEPDTPWMSGPTTAHQPAACMSLEPAVDYTELLREKDDEIARLQELVKNSPRAQEGSLINPLPYLSEIQRMQNSLDDRDQELERLRNIEAEHAECDERIHQLEAELEALRNGMIAPMAFRAAPADPKLVNRIPTPLFTPDDTWMPAPEEAKLSPTPMIERPREIPLVYRCQTPPEKSEDTWEAAPGDGLTMGTKSVDRPREVMIVHRCPTPPAVPEDTWMPEPGSGDQVLGVASVSALPKEIPLVTRLPTPEPDGFSYIPSTAPDPGLCLSYTPQTVSIDEADALRQRIADLEDEVARLTAQASTNSSLGLPTAYSSGSIPLVTRLPTPEPMPYDTWQAEPGSEVIRAAPANIAVPRSVELVTRLSTPPIGPYDTWPLAYDTASPASYASALPLPVLREAPIIPAASISIDYESLLVQRASEIARLHGLLASNALRLEEACKQVAERDAQIVNLRNQLSTFSSQSTLELLGSPDPEIQRQLAELKERLHDRDTLIRDSIYHRDEAIQREREAAELQQEVNALRAQLADRELAKTLSRGPRDGPDYDKLIKEKDDENERLRVLLHQRMITERSKYSTPTVVAPTFPLPQSSAPATPAQMELVRKLDEKSRLASHLMGTIREQNDSYRALQEAHSAQSRRCSALEETLRRQESTISSLVRTPTFSARGSVADSDIPGGTPTTGAAEILALRSIIAEKDREISTLRTRLNENTQTLASLSGLV</sequence>
<dbReference type="GO" id="GO:0000796">
    <property type="term" value="C:condensin complex"/>
    <property type="evidence" value="ECO:0007669"/>
    <property type="project" value="TreeGrafter"/>
</dbReference>
<dbReference type="PANTHER" id="PTHR43941:SF1">
    <property type="entry name" value="STRUCTURAL MAINTENANCE OF CHROMOSOMES PROTEIN 2"/>
    <property type="match status" value="1"/>
</dbReference>
<feature type="region of interest" description="Disordered" evidence="2">
    <location>
        <begin position="306"/>
        <end position="326"/>
    </location>
</feature>
<dbReference type="GO" id="GO:0007076">
    <property type="term" value="P:mitotic chromosome condensation"/>
    <property type="evidence" value="ECO:0007669"/>
    <property type="project" value="TreeGrafter"/>
</dbReference>
<feature type="coiled-coil region" evidence="1">
    <location>
        <begin position="1213"/>
        <end position="1273"/>
    </location>
</feature>
<dbReference type="GO" id="GO:0000785">
    <property type="term" value="C:chromatin"/>
    <property type="evidence" value="ECO:0007669"/>
    <property type="project" value="TreeGrafter"/>
</dbReference>
<organism evidence="3 4">
    <name type="scientific">Giardia muris</name>
    <dbReference type="NCBI Taxonomy" id="5742"/>
    <lineage>
        <taxon>Eukaryota</taxon>
        <taxon>Metamonada</taxon>
        <taxon>Diplomonadida</taxon>
        <taxon>Hexamitidae</taxon>
        <taxon>Giardiinae</taxon>
        <taxon>Giardia</taxon>
    </lineage>
</organism>
<evidence type="ECO:0008006" key="5">
    <source>
        <dbReference type="Google" id="ProtNLM"/>
    </source>
</evidence>
<dbReference type="PANTHER" id="PTHR43941">
    <property type="entry name" value="STRUCTURAL MAINTENANCE OF CHROMOSOMES PROTEIN 2"/>
    <property type="match status" value="1"/>
</dbReference>
<feature type="region of interest" description="Disordered" evidence="2">
    <location>
        <begin position="882"/>
        <end position="902"/>
    </location>
</feature>
<feature type="coiled-coil region" evidence="1">
    <location>
        <begin position="96"/>
        <end position="165"/>
    </location>
</feature>
<feature type="coiled-coil region" evidence="1">
    <location>
        <begin position="18"/>
        <end position="45"/>
    </location>
</feature>
<dbReference type="GO" id="GO:0000793">
    <property type="term" value="C:condensed chromosome"/>
    <property type="evidence" value="ECO:0007669"/>
    <property type="project" value="TreeGrafter"/>
</dbReference>
<gene>
    <name evidence="3" type="ORF">GMRT_11039</name>
</gene>
<feature type="coiled-coil region" evidence="1">
    <location>
        <begin position="734"/>
        <end position="820"/>
    </location>
</feature>
<evidence type="ECO:0000313" key="4">
    <source>
        <dbReference type="Proteomes" id="UP000315496"/>
    </source>
</evidence>
<evidence type="ECO:0000256" key="1">
    <source>
        <dbReference type="SAM" id="Coils"/>
    </source>
</evidence>